<accession>K0QYR0</accession>
<evidence type="ECO:0000313" key="4">
    <source>
        <dbReference type="Proteomes" id="UP000266841"/>
    </source>
</evidence>
<dbReference type="AlphaFoldDB" id="K0QYR0"/>
<evidence type="ECO:0000256" key="2">
    <source>
        <dbReference type="SAM" id="SignalP"/>
    </source>
</evidence>
<dbReference type="OMA" id="PDYRISI"/>
<name>K0QYR0_THAOC</name>
<evidence type="ECO:0000256" key="1">
    <source>
        <dbReference type="SAM" id="MobiDB-lite"/>
    </source>
</evidence>
<proteinExistence type="predicted"/>
<reference evidence="3 4" key="1">
    <citation type="journal article" date="2012" name="Genome Biol.">
        <title>Genome and low-iron response of an oceanic diatom adapted to chronic iron limitation.</title>
        <authorList>
            <person name="Lommer M."/>
            <person name="Specht M."/>
            <person name="Roy A.S."/>
            <person name="Kraemer L."/>
            <person name="Andreson R."/>
            <person name="Gutowska M.A."/>
            <person name="Wolf J."/>
            <person name="Bergner S.V."/>
            <person name="Schilhabel M.B."/>
            <person name="Klostermeier U.C."/>
            <person name="Beiko R.G."/>
            <person name="Rosenstiel P."/>
            <person name="Hippler M."/>
            <person name="Laroche J."/>
        </authorList>
    </citation>
    <scope>NUCLEOTIDE SEQUENCE [LARGE SCALE GENOMIC DNA]</scope>
    <source>
        <strain evidence="3 4">CCMP1005</strain>
    </source>
</reference>
<gene>
    <name evidence="3" type="ORF">THAOC_37123</name>
</gene>
<dbReference type="EMBL" id="AGNL01049814">
    <property type="protein sequence ID" value="EJK44343.1"/>
    <property type="molecule type" value="Genomic_DNA"/>
</dbReference>
<organism evidence="3 4">
    <name type="scientific">Thalassiosira oceanica</name>
    <name type="common">Marine diatom</name>
    <dbReference type="NCBI Taxonomy" id="159749"/>
    <lineage>
        <taxon>Eukaryota</taxon>
        <taxon>Sar</taxon>
        <taxon>Stramenopiles</taxon>
        <taxon>Ochrophyta</taxon>
        <taxon>Bacillariophyta</taxon>
        <taxon>Coscinodiscophyceae</taxon>
        <taxon>Thalassiosirophycidae</taxon>
        <taxon>Thalassiosirales</taxon>
        <taxon>Thalassiosiraceae</taxon>
        <taxon>Thalassiosira</taxon>
    </lineage>
</organism>
<dbReference type="InterPro" id="IPR021467">
    <property type="entry name" value="DUF3119"/>
</dbReference>
<feature type="chain" id="PRO_5003836461" evidence="2">
    <location>
        <begin position="22"/>
        <end position="212"/>
    </location>
</feature>
<keyword evidence="4" id="KW-1185">Reference proteome</keyword>
<protein>
    <submittedName>
        <fullName evidence="3">Uncharacterized protein</fullName>
    </submittedName>
</protein>
<evidence type="ECO:0000313" key="3">
    <source>
        <dbReference type="EMBL" id="EJK44343.1"/>
    </source>
</evidence>
<sequence>MHLPLLLSLLLLLAATDSIEGFRTSASETRHRPSSPLRLSNTPNPFESIQSIFSPKSGSPPSRAIPDAVVDPDYKLAAGFGAAGAATIALDQAGVVGSAFGGFLCLLALLFAVQGTRIRFVFDQDSFELKQVGEGELDDSGENIVVGGKNRWSYESFVNWRFFPSKEFPILVYFKETQTSPDGQIHFFPAFANVDQLNDQFELRGCAQMDNN</sequence>
<comment type="caution">
    <text evidence="3">The sequence shown here is derived from an EMBL/GenBank/DDBJ whole genome shotgun (WGS) entry which is preliminary data.</text>
</comment>
<keyword evidence="2" id="KW-0732">Signal</keyword>
<dbReference type="PANTHER" id="PTHR35550">
    <property type="match status" value="1"/>
</dbReference>
<feature type="region of interest" description="Disordered" evidence="1">
    <location>
        <begin position="24"/>
        <end position="44"/>
    </location>
</feature>
<dbReference type="eggNOG" id="ENOG502R1VP">
    <property type="taxonomic scope" value="Eukaryota"/>
</dbReference>
<dbReference type="OrthoDB" id="1921626at2759"/>
<dbReference type="PANTHER" id="PTHR35550:SF2">
    <property type="entry name" value="OS05G0401200 PROTEIN"/>
    <property type="match status" value="1"/>
</dbReference>
<dbReference type="Pfam" id="PF11317">
    <property type="entry name" value="DUF3119"/>
    <property type="match status" value="1"/>
</dbReference>
<feature type="signal peptide" evidence="2">
    <location>
        <begin position="1"/>
        <end position="21"/>
    </location>
</feature>
<dbReference type="Proteomes" id="UP000266841">
    <property type="component" value="Unassembled WGS sequence"/>
</dbReference>